<evidence type="ECO:0000313" key="12">
    <source>
        <dbReference type="EMBL" id="VVG69211.1"/>
    </source>
</evidence>
<dbReference type="InterPro" id="IPR001444">
    <property type="entry name" value="Flag_bb_rod_N"/>
</dbReference>
<keyword evidence="6" id="KW-0975">Bacterial flagellum</keyword>
<evidence type="ECO:0000256" key="5">
    <source>
        <dbReference type="ARBA" id="ARBA00022525"/>
    </source>
</evidence>
<dbReference type="GO" id="GO:0044780">
    <property type="term" value="P:bacterial-type flagellum assembly"/>
    <property type="evidence" value="ECO:0007669"/>
    <property type="project" value="InterPro"/>
</dbReference>
<dbReference type="AlphaFoldDB" id="A0A5E5NY73"/>
<dbReference type="Pfam" id="PF00460">
    <property type="entry name" value="Flg_bb_rod"/>
    <property type="match status" value="1"/>
</dbReference>
<keyword evidence="5" id="KW-0964">Secreted</keyword>
<dbReference type="GO" id="GO:0009424">
    <property type="term" value="C:bacterial-type flagellum hook"/>
    <property type="evidence" value="ECO:0007669"/>
    <property type="project" value="InterPro"/>
</dbReference>
<dbReference type="InterPro" id="IPR049474">
    <property type="entry name" value="FlgK_D3"/>
</dbReference>
<evidence type="ECO:0000256" key="6">
    <source>
        <dbReference type="ARBA" id="ARBA00023143"/>
    </source>
</evidence>
<dbReference type="GO" id="GO:0005198">
    <property type="term" value="F:structural molecule activity"/>
    <property type="evidence" value="ECO:0007669"/>
    <property type="project" value="InterPro"/>
</dbReference>
<evidence type="ECO:0000259" key="10">
    <source>
        <dbReference type="Pfam" id="PF21159"/>
    </source>
</evidence>
<keyword evidence="12" id="KW-0966">Cell projection</keyword>
<evidence type="ECO:0000256" key="2">
    <source>
        <dbReference type="ARBA" id="ARBA00004613"/>
    </source>
</evidence>
<dbReference type="GO" id="GO:0005576">
    <property type="term" value="C:extracellular region"/>
    <property type="evidence" value="ECO:0007669"/>
    <property type="project" value="UniProtKB-SubCell"/>
</dbReference>
<organism evidence="12 13">
    <name type="scientific">Pandoraea apista</name>
    <dbReference type="NCBI Taxonomy" id="93218"/>
    <lineage>
        <taxon>Bacteria</taxon>
        <taxon>Pseudomonadati</taxon>
        <taxon>Pseudomonadota</taxon>
        <taxon>Betaproteobacteria</taxon>
        <taxon>Burkholderiales</taxon>
        <taxon>Burkholderiaceae</taxon>
        <taxon>Pandoraea</taxon>
    </lineage>
</organism>
<feature type="domain" description="Flagellar hook-associated protein 1 D3" evidence="10">
    <location>
        <begin position="460"/>
        <end position="564"/>
    </location>
</feature>
<evidence type="ECO:0000256" key="1">
    <source>
        <dbReference type="ARBA" id="ARBA00004365"/>
    </source>
</evidence>
<evidence type="ECO:0000313" key="13">
    <source>
        <dbReference type="Proteomes" id="UP000364291"/>
    </source>
</evidence>
<keyword evidence="12" id="KW-0969">Cilium</keyword>
<evidence type="ECO:0000256" key="3">
    <source>
        <dbReference type="ARBA" id="ARBA00009677"/>
    </source>
</evidence>
<dbReference type="SUPFAM" id="SSF64518">
    <property type="entry name" value="Phase 1 flagellin"/>
    <property type="match status" value="2"/>
</dbReference>
<feature type="domain" description="Flagellar hook-associated protein FlgK helical" evidence="11">
    <location>
        <begin position="104"/>
        <end position="340"/>
    </location>
</feature>
<feature type="domain" description="Flagellar basal-body/hook protein C-terminal" evidence="8">
    <location>
        <begin position="633"/>
        <end position="673"/>
    </location>
</feature>
<evidence type="ECO:0000259" key="11">
    <source>
        <dbReference type="Pfam" id="PF22638"/>
    </source>
</evidence>
<dbReference type="Pfam" id="PF21159">
    <property type="entry name" value="FlgK_2nd"/>
    <property type="match status" value="1"/>
</dbReference>
<reference evidence="12 13" key="1">
    <citation type="submission" date="2019-08" db="EMBL/GenBank/DDBJ databases">
        <authorList>
            <person name="Peeters C."/>
        </authorList>
    </citation>
    <scope>NUCLEOTIDE SEQUENCE [LARGE SCALE GENOMIC DNA]</scope>
    <source>
        <strain evidence="12 13">LMG 18089</strain>
    </source>
</reference>
<dbReference type="EMBL" id="CABPSX010000001">
    <property type="protein sequence ID" value="VVG69211.1"/>
    <property type="molecule type" value="Genomic_DNA"/>
</dbReference>
<dbReference type="PRINTS" id="PR01005">
    <property type="entry name" value="FLGHOOKAP1"/>
</dbReference>
<keyword evidence="12" id="KW-0282">Flagellum</keyword>
<evidence type="ECO:0000259" key="9">
    <source>
        <dbReference type="Pfam" id="PF21158"/>
    </source>
</evidence>
<dbReference type="PANTHER" id="PTHR30033">
    <property type="entry name" value="FLAGELLAR HOOK-ASSOCIATED PROTEIN 1"/>
    <property type="match status" value="1"/>
</dbReference>
<dbReference type="Pfam" id="PF06429">
    <property type="entry name" value="Flg_bbr_C"/>
    <property type="match status" value="1"/>
</dbReference>
<dbReference type="InterPro" id="IPR002371">
    <property type="entry name" value="FlgK"/>
</dbReference>
<name>A0A5E5NY73_9BURK</name>
<protein>
    <recommendedName>
        <fullName evidence="4">Flagellar hook-associated protein 1</fullName>
    </recommendedName>
</protein>
<evidence type="ECO:0000259" key="8">
    <source>
        <dbReference type="Pfam" id="PF06429"/>
    </source>
</evidence>
<comment type="subcellular location">
    <subcellularLocation>
        <location evidence="1">Bacterial flagellum</location>
    </subcellularLocation>
    <subcellularLocation>
        <location evidence="2">Secreted</location>
    </subcellularLocation>
</comment>
<dbReference type="InterPro" id="IPR053927">
    <property type="entry name" value="FlgK_helical"/>
</dbReference>
<sequence>MAAGRASNSSREIMSLINIGMSGLNAAQFALNTTGNNISNSGTAGYNRQVVNYAQQNSQFTGMGYLGQGVLVTDVSRVYDQFLSNQVNQAQTQYSQLNTYYQQISQINNALGSSTTGLSASMSNFFTNLQTIVTAPNNSATRATVISSAQTLTSMFQSLSGTLSSLRASVNGTLTQSTDQINTYAKQIASLNDAIQQAQANGINATPNDLLDQRDLAVANLNAIVQTNVVKDSSGAYNVFIGNGQSLVTGNSAYQLTTVPSASDPSQMTIAYVSPNGTKVPIPESSITGGSLAGLLSFRSGALTQAQNSLGQIALSLAGTFNAQNQLGLDLYGNLGGNFFTVPNPTVIASTTNSNGATLNATITDASKVTASDYNVSFDGTTYTLTRQSDGAKWTAGAPATPGAALNFQDSSGAAFADGFSVTTGGMVAGDSFTIQPTRNAAQNIGVSITDPGKIALAAPIIASTGSGNGGSLKVDQGSVDKSYLSNVLTAPVSFTFSKNATTGALTLVAPSPMTVTVNGVTTSYAAGDTVPYDAANGAKITMNGMTVNLSGTPNDGDKFTIAPNTSGAVTDNRNGLALSALQNDKTQVGGSQSYATAYANLVSFVGSTTNTYKATSAAQATLLQQAQTAQQSNSGVNLDEEAANLIKYQQLYQANSKVIQTASSLFDTILQMVN</sequence>
<feature type="domain" description="Flagellar hook-associated protein 1 D2-like" evidence="9">
    <location>
        <begin position="350"/>
        <end position="437"/>
    </location>
</feature>
<dbReference type="InterPro" id="IPR049119">
    <property type="entry name" value="FlgK_D2-like"/>
</dbReference>
<dbReference type="NCBIfam" id="TIGR02492">
    <property type="entry name" value="flgK_ends"/>
    <property type="match status" value="1"/>
</dbReference>
<dbReference type="Pfam" id="PF22638">
    <property type="entry name" value="FlgK_D1"/>
    <property type="match status" value="1"/>
</dbReference>
<dbReference type="PANTHER" id="PTHR30033:SF1">
    <property type="entry name" value="FLAGELLAR HOOK-ASSOCIATED PROTEIN 1"/>
    <property type="match status" value="1"/>
</dbReference>
<gene>
    <name evidence="12" type="ORF">PAP18089_00164</name>
</gene>
<proteinExistence type="inferred from homology"/>
<dbReference type="Proteomes" id="UP000364291">
    <property type="component" value="Unassembled WGS sequence"/>
</dbReference>
<dbReference type="Pfam" id="PF21158">
    <property type="entry name" value="flgK_1st_1"/>
    <property type="match status" value="1"/>
</dbReference>
<accession>A0A5E5NY73</accession>
<evidence type="ECO:0000259" key="7">
    <source>
        <dbReference type="Pfam" id="PF00460"/>
    </source>
</evidence>
<evidence type="ECO:0000256" key="4">
    <source>
        <dbReference type="ARBA" id="ARBA00016244"/>
    </source>
</evidence>
<comment type="similarity">
    <text evidence="3">Belongs to the flagella basal body rod proteins family.</text>
</comment>
<feature type="domain" description="Flagellar basal body rod protein N-terminal" evidence="7">
    <location>
        <begin position="17"/>
        <end position="46"/>
    </location>
</feature>
<dbReference type="InterPro" id="IPR010930">
    <property type="entry name" value="Flg_bb/hook_C_dom"/>
</dbReference>